<dbReference type="FunFam" id="3.40.630.40:FF:000005">
    <property type="entry name" value="N-acetylmuramoyl-L-alanine amidase (AmiA)"/>
    <property type="match status" value="1"/>
</dbReference>
<dbReference type="CDD" id="cd02696">
    <property type="entry name" value="MurNAc-LAA"/>
    <property type="match status" value="1"/>
</dbReference>
<dbReference type="SMART" id="SM00646">
    <property type="entry name" value="Ami_3"/>
    <property type="match status" value="1"/>
</dbReference>
<dbReference type="Gene3D" id="3.40.630.40">
    <property type="entry name" value="Zn-dependent exopeptidases"/>
    <property type="match status" value="1"/>
</dbReference>
<dbReference type="RefSeq" id="WP_090228223.1">
    <property type="nucleotide sequence ID" value="NZ_FOZP01000007.1"/>
</dbReference>
<evidence type="ECO:0000259" key="4">
    <source>
        <dbReference type="SMART" id="SM00646"/>
    </source>
</evidence>
<dbReference type="PANTHER" id="PTHR30404:SF0">
    <property type="entry name" value="N-ACETYLMURAMOYL-L-ALANINE AMIDASE AMIC"/>
    <property type="match status" value="1"/>
</dbReference>
<dbReference type="GO" id="GO:0009253">
    <property type="term" value="P:peptidoglycan catabolic process"/>
    <property type="evidence" value="ECO:0007669"/>
    <property type="project" value="InterPro"/>
</dbReference>
<dbReference type="GO" id="GO:0008745">
    <property type="term" value="F:N-acetylmuramoyl-L-alanine amidase activity"/>
    <property type="evidence" value="ECO:0007669"/>
    <property type="project" value="UniProtKB-EC"/>
</dbReference>
<organism evidence="5 6">
    <name type="scientific">Lutibacter maritimus</name>
    <dbReference type="NCBI Taxonomy" id="593133"/>
    <lineage>
        <taxon>Bacteria</taxon>
        <taxon>Pseudomonadati</taxon>
        <taxon>Bacteroidota</taxon>
        <taxon>Flavobacteriia</taxon>
        <taxon>Flavobacteriales</taxon>
        <taxon>Flavobacteriaceae</taxon>
        <taxon>Lutibacter</taxon>
    </lineage>
</organism>
<proteinExistence type="predicted"/>
<dbReference type="GO" id="GO:0030288">
    <property type="term" value="C:outer membrane-bounded periplasmic space"/>
    <property type="evidence" value="ECO:0007669"/>
    <property type="project" value="TreeGrafter"/>
</dbReference>
<dbReference type="STRING" id="593133.SAMN04488006_2732"/>
<dbReference type="Proteomes" id="UP000199312">
    <property type="component" value="Unassembled WGS sequence"/>
</dbReference>
<evidence type="ECO:0000256" key="1">
    <source>
        <dbReference type="ARBA" id="ARBA00001561"/>
    </source>
</evidence>
<dbReference type="InterPro" id="IPR002508">
    <property type="entry name" value="MurNAc-LAA_cat"/>
</dbReference>
<dbReference type="SUPFAM" id="SSF53187">
    <property type="entry name" value="Zn-dependent exopeptidases"/>
    <property type="match status" value="1"/>
</dbReference>
<keyword evidence="3" id="KW-0378">Hydrolase</keyword>
<dbReference type="PANTHER" id="PTHR30404">
    <property type="entry name" value="N-ACETYLMURAMOYL-L-ALANINE AMIDASE"/>
    <property type="match status" value="1"/>
</dbReference>
<evidence type="ECO:0000313" key="6">
    <source>
        <dbReference type="Proteomes" id="UP000199312"/>
    </source>
</evidence>
<sequence>MNSQLFTKIKIRTNYSQIFVFFILILFINHTGFAQNKEFIVVLDAGHGGKDPGKVGSNNTKEKEIALEIVLQVGALLEKEKDIKVVYTRKTDVFVDLWERGRIANKADANLFVSVHCNAHNSQARGAETWVLGTHANSRNFEVAKAENSVILLEDNYKTNYKGFDPNSPESVIGLTLMQEEYLDQSIQLASIIQNVFTTKLNRVNRGVKQAGFVVLHQTYMPSVLIETGFITNTEEGALLSSYEGQKKFSESIYHGILKYKEQLSLNTVVNIDLEDLPINTKNKGKITKQKTNNENNFEAEFKVQIASGSRKLETRSYNFNGLENVERVQVGSSYKYYLGGTSDYNKIKEVLQLAKSKGYTSAFIVAFKNGNKVSVDDILKKS</sequence>
<gene>
    <name evidence="5" type="ORF">SAMN04488006_2732</name>
</gene>
<dbReference type="Pfam" id="PF01520">
    <property type="entry name" value="Amidase_3"/>
    <property type="match status" value="1"/>
</dbReference>
<dbReference type="OrthoDB" id="9806267at2"/>
<evidence type="ECO:0000256" key="2">
    <source>
        <dbReference type="ARBA" id="ARBA00011901"/>
    </source>
</evidence>
<dbReference type="InterPro" id="IPR050695">
    <property type="entry name" value="N-acetylmuramoyl_amidase_3"/>
</dbReference>
<name>A0A1I6S1H8_9FLAO</name>
<evidence type="ECO:0000256" key="3">
    <source>
        <dbReference type="ARBA" id="ARBA00022801"/>
    </source>
</evidence>
<dbReference type="AlphaFoldDB" id="A0A1I6S1H8"/>
<protein>
    <recommendedName>
        <fullName evidence="2">N-acetylmuramoyl-L-alanine amidase</fullName>
        <ecNumber evidence="2">3.5.1.28</ecNumber>
    </recommendedName>
</protein>
<dbReference type="EC" id="3.5.1.28" evidence="2"/>
<accession>A0A1I6S1H8</accession>
<feature type="domain" description="MurNAc-LAA" evidence="4">
    <location>
        <begin position="101"/>
        <end position="258"/>
    </location>
</feature>
<comment type="catalytic activity">
    <reaction evidence="1">
        <text>Hydrolyzes the link between N-acetylmuramoyl residues and L-amino acid residues in certain cell-wall glycopeptides.</text>
        <dbReference type="EC" id="3.5.1.28"/>
    </reaction>
</comment>
<reference evidence="6" key="1">
    <citation type="submission" date="2016-10" db="EMBL/GenBank/DDBJ databases">
        <authorList>
            <person name="Varghese N."/>
            <person name="Submissions S."/>
        </authorList>
    </citation>
    <scope>NUCLEOTIDE SEQUENCE [LARGE SCALE GENOMIC DNA]</scope>
    <source>
        <strain evidence="6">DSM 24450</strain>
    </source>
</reference>
<evidence type="ECO:0000313" key="5">
    <source>
        <dbReference type="EMBL" id="SFS70789.1"/>
    </source>
</evidence>
<dbReference type="EMBL" id="FOZP01000007">
    <property type="protein sequence ID" value="SFS70789.1"/>
    <property type="molecule type" value="Genomic_DNA"/>
</dbReference>
<keyword evidence="6" id="KW-1185">Reference proteome</keyword>